<dbReference type="Gene3D" id="1.10.1410.10">
    <property type="match status" value="1"/>
</dbReference>
<dbReference type="InterPro" id="IPR035367">
    <property type="entry name" value="Nrap_D2"/>
</dbReference>
<dbReference type="InterPro" id="IPR035082">
    <property type="entry name" value="Nrap_D1"/>
</dbReference>
<comment type="caution">
    <text evidence="12">The sequence shown here is derived from an EMBL/GenBank/DDBJ whole genome shotgun (WGS) entry which is preliminary data.</text>
</comment>
<evidence type="ECO:0000256" key="1">
    <source>
        <dbReference type="ARBA" id="ARBA00004604"/>
    </source>
</evidence>
<dbReference type="InterPro" id="IPR035369">
    <property type="entry name" value="Nrap_D4"/>
</dbReference>
<dbReference type="InterPro" id="IPR035371">
    <property type="entry name" value="Nrap_D6"/>
</dbReference>
<dbReference type="Pfam" id="PF17406">
    <property type="entry name" value="Nrap_D5"/>
    <property type="match status" value="1"/>
</dbReference>
<gene>
    <name evidence="12" type="ORF">RJ641_011012</name>
</gene>
<proteinExistence type="inferred from homology"/>
<dbReference type="Pfam" id="PF17403">
    <property type="entry name" value="Nrap_D2"/>
    <property type="match status" value="1"/>
</dbReference>
<evidence type="ECO:0000256" key="4">
    <source>
        <dbReference type="ARBA" id="ARBA00023242"/>
    </source>
</evidence>
<keyword evidence="3 5" id="KW-0694">RNA-binding</keyword>
<feature type="domain" description="Nrap protein" evidence="9">
    <location>
        <begin position="585"/>
        <end position="758"/>
    </location>
</feature>
<dbReference type="Pfam" id="PF17405">
    <property type="entry name" value="Nrap_D4"/>
    <property type="match status" value="1"/>
</dbReference>
<dbReference type="Pfam" id="PF17407">
    <property type="entry name" value="Nrap_D6"/>
    <property type="match status" value="1"/>
</dbReference>
<evidence type="ECO:0000259" key="7">
    <source>
        <dbReference type="Pfam" id="PF17403"/>
    </source>
</evidence>
<dbReference type="PANTHER" id="PTHR17972">
    <property type="entry name" value="NUCLEOLAR RNA-ASSOCIATED PROTEIN"/>
    <property type="match status" value="1"/>
</dbReference>
<feature type="domain" description="Nrap protein" evidence="7">
    <location>
        <begin position="239"/>
        <end position="399"/>
    </location>
</feature>
<accession>A0AAN8V7K1</accession>
<feature type="domain" description="Nrap protein" evidence="10">
    <location>
        <begin position="761"/>
        <end position="912"/>
    </location>
</feature>
<evidence type="ECO:0000259" key="9">
    <source>
        <dbReference type="Pfam" id="PF17405"/>
    </source>
</evidence>
<dbReference type="GO" id="GO:0003723">
    <property type="term" value="F:RNA binding"/>
    <property type="evidence" value="ECO:0007669"/>
    <property type="project" value="UniProtKB-KW"/>
</dbReference>
<dbReference type="InterPro" id="IPR035368">
    <property type="entry name" value="Nrap_D3"/>
</dbReference>
<dbReference type="GO" id="GO:0032040">
    <property type="term" value="C:small-subunit processome"/>
    <property type="evidence" value="ECO:0007669"/>
    <property type="project" value="TreeGrafter"/>
</dbReference>
<organism evidence="12 13">
    <name type="scientific">Dillenia turbinata</name>
    <dbReference type="NCBI Taxonomy" id="194707"/>
    <lineage>
        <taxon>Eukaryota</taxon>
        <taxon>Viridiplantae</taxon>
        <taxon>Streptophyta</taxon>
        <taxon>Embryophyta</taxon>
        <taxon>Tracheophyta</taxon>
        <taxon>Spermatophyta</taxon>
        <taxon>Magnoliopsida</taxon>
        <taxon>eudicotyledons</taxon>
        <taxon>Gunneridae</taxon>
        <taxon>Pentapetalae</taxon>
        <taxon>Dilleniales</taxon>
        <taxon>Dilleniaceae</taxon>
        <taxon>Dillenia</taxon>
    </lineage>
</organism>
<feature type="domain" description="Nrap protein" evidence="6">
    <location>
        <begin position="98"/>
        <end position="233"/>
    </location>
</feature>
<evidence type="ECO:0000259" key="8">
    <source>
        <dbReference type="Pfam" id="PF17404"/>
    </source>
</evidence>
<evidence type="ECO:0000313" key="13">
    <source>
        <dbReference type="Proteomes" id="UP001370490"/>
    </source>
</evidence>
<dbReference type="Proteomes" id="UP001370490">
    <property type="component" value="Unassembled WGS sequence"/>
</dbReference>
<dbReference type="PANTHER" id="PTHR17972:SF0">
    <property type="entry name" value="NUCLEOLAR PROTEIN 6"/>
    <property type="match status" value="1"/>
</dbReference>
<comment type="subcellular location">
    <subcellularLocation>
        <location evidence="1 5">Nucleus</location>
        <location evidence="1 5">Nucleolus</location>
    </subcellularLocation>
</comment>
<name>A0AAN8V7K1_9MAGN</name>
<reference evidence="12 13" key="1">
    <citation type="submission" date="2023-12" db="EMBL/GenBank/DDBJ databases">
        <title>A high-quality genome assembly for Dillenia turbinata (Dilleniales).</title>
        <authorList>
            <person name="Chanderbali A."/>
        </authorList>
    </citation>
    <scope>NUCLEOTIDE SEQUENCE [LARGE SCALE GENOMIC DNA]</scope>
    <source>
        <strain evidence="12">LSX21</strain>
        <tissue evidence="12">Leaf</tissue>
    </source>
</reference>
<dbReference type="InterPro" id="IPR035370">
    <property type="entry name" value="Nrap_D5"/>
</dbReference>
<feature type="non-terminal residue" evidence="12">
    <location>
        <position position="1088"/>
    </location>
</feature>
<evidence type="ECO:0000256" key="3">
    <source>
        <dbReference type="ARBA" id="ARBA00022884"/>
    </source>
</evidence>
<keyword evidence="4 5" id="KW-0539">Nucleus</keyword>
<keyword evidence="13" id="KW-1185">Reference proteome</keyword>
<protein>
    <submittedName>
        <fullName evidence="12">Nrap protein, domain 6</fullName>
    </submittedName>
</protein>
<dbReference type="InterPro" id="IPR005554">
    <property type="entry name" value="NOL6/Upt22"/>
</dbReference>
<dbReference type="GO" id="GO:0006409">
    <property type="term" value="P:tRNA export from nucleus"/>
    <property type="evidence" value="ECO:0007669"/>
    <property type="project" value="TreeGrafter"/>
</dbReference>
<comment type="similarity">
    <text evidence="2 5">Belongs to the NRAP family.</text>
</comment>
<sequence length="1088" mass="123890">MEPDAHTAPLELKVRELLKEVQLDYSPSLTKFVDETISAIKESINRIPEGLKVNADVAPGFVRDIGADKVDFTFKKPVWIQIGGSYAIQCVAKPNVNVDILVQMPKECFHEKDYLNYRYHAKRFLYLCIIKKYLKLSSAISKVEWSAFENEARKPVLIVCPARTLPEVPGFFARIIPVATSLFNLSKLNLKRNNISALKQNGGNIPEATPKYNNSILEDIFLVDNVEYVKQTFADWKELREALILLKVWARQRCSIYAYDCLNGFLLSIILSYLATEYGQNRIKSPMTTVQIFRVTLDFIANSKIWDIGLYFQQVEGNSILIELAFCSSCMIMLQEKKQHLVEFREAFPVVICGPFPHFNLAFRMSRSAFAELRDEASLTLNCLTKYRDGGFEKIFMLKVDFAAKYDHCIRLKLKGLGEVCASGYCLDEECWRSYEQKVHSLLHQGLSDRAKSIRVVWRNTSSEHSMEDGFTMLDREVLLVGISLSSLEKAHRVVDIGPNADNKEEAVKFRKFWGEKAELRRFKDGKIAESTVWECKQWERHLIIKRISEYVLLRHLSIPRENMMHVADQLDFSLLLGVADPMSFSTSLLGAFEVLSKHLRSLNGIPLKISSVQPLDSAFRFTSVFPPEPHPLAYENGATPKLQKLLSTCIQPLEIMIQLEGSGNWPLDAVALEKTKSAFLLTIGESLQSSWGMTCSASEDNVVVFLSGYAFRLRILHERGLSLLKKQVANNQLKWVPSPDKKLFISSQHSSMINGLQGRYPIYGPIVRLAKRWVASHLFSASLIGEAIELLVAYLFLNPLPFGVPSSRITGFLRFLRLLSEYDWTFSALIVDLNEDLSSLDEMEINEKFDLSRKSYEENPENIRPAMFLATNYDKASEAWTVESPNPLELKRLVAYARSSANLLTKLMLEDEIGAYRWECLFRTPLSNFDAVVLLHKDKLPYPKRLLFPSELNQGRQVARGKASKIFHPLISPKDMRDNLENLRNKLLVDFDPLRCFLDDIEASKYAPALPTRAVLQKEFPKKFKVWYDHLGGDSIGLTWAAPCSKKRNREESTDGIENPVDILKSVGVVGKGIVRSVHFVKSPRIQ</sequence>
<dbReference type="GO" id="GO:0032545">
    <property type="term" value="C:CURI complex"/>
    <property type="evidence" value="ECO:0007669"/>
    <property type="project" value="TreeGrafter"/>
</dbReference>
<evidence type="ECO:0000259" key="6">
    <source>
        <dbReference type="Pfam" id="PF03813"/>
    </source>
</evidence>
<evidence type="ECO:0000259" key="11">
    <source>
        <dbReference type="Pfam" id="PF17407"/>
    </source>
</evidence>
<feature type="domain" description="Nrap protein" evidence="8">
    <location>
        <begin position="403"/>
        <end position="558"/>
    </location>
</feature>
<feature type="domain" description="Nrap protein" evidence="11">
    <location>
        <begin position="927"/>
        <end position="1079"/>
    </location>
</feature>
<dbReference type="AlphaFoldDB" id="A0AAN8V7K1"/>
<dbReference type="EMBL" id="JBAMMX010000018">
    <property type="protein sequence ID" value="KAK6922708.1"/>
    <property type="molecule type" value="Genomic_DNA"/>
</dbReference>
<dbReference type="Pfam" id="PF17404">
    <property type="entry name" value="Nrap_D3"/>
    <property type="match status" value="1"/>
</dbReference>
<dbReference type="Pfam" id="PF03813">
    <property type="entry name" value="Nrap"/>
    <property type="match status" value="1"/>
</dbReference>
<dbReference type="GO" id="GO:0006364">
    <property type="term" value="P:rRNA processing"/>
    <property type="evidence" value="ECO:0007669"/>
    <property type="project" value="TreeGrafter"/>
</dbReference>
<evidence type="ECO:0000256" key="5">
    <source>
        <dbReference type="RuleBase" id="RU364032"/>
    </source>
</evidence>
<evidence type="ECO:0000259" key="10">
    <source>
        <dbReference type="Pfam" id="PF17406"/>
    </source>
</evidence>
<evidence type="ECO:0000313" key="12">
    <source>
        <dbReference type="EMBL" id="KAK6922708.1"/>
    </source>
</evidence>
<dbReference type="GO" id="GO:0034456">
    <property type="term" value="C:UTP-C complex"/>
    <property type="evidence" value="ECO:0007669"/>
    <property type="project" value="TreeGrafter"/>
</dbReference>
<evidence type="ECO:0000256" key="2">
    <source>
        <dbReference type="ARBA" id="ARBA00006674"/>
    </source>
</evidence>